<dbReference type="InterPro" id="IPR011992">
    <property type="entry name" value="EF-hand-dom_pair"/>
</dbReference>
<accession>A0A127PCB2</accession>
<protein>
    <recommendedName>
        <fullName evidence="4">EF-hand domain-containing protein</fullName>
    </recommendedName>
</protein>
<dbReference type="PATRIC" id="fig|158899.10.peg.2639"/>
<evidence type="ECO:0000313" key="3">
    <source>
        <dbReference type="Proteomes" id="UP000072421"/>
    </source>
</evidence>
<organism evidence="2">
    <name type="scientific">Collimonas fungivorans</name>
    <dbReference type="NCBI Taxonomy" id="158899"/>
    <lineage>
        <taxon>Bacteria</taxon>
        <taxon>Pseudomonadati</taxon>
        <taxon>Pseudomonadota</taxon>
        <taxon>Betaproteobacteria</taxon>
        <taxon>Burkholderiales</taxon>
        <taxon>Oxalobacteraceae</taxon>
        <taxon>Collimonas</taxon>
    </lineage>
</organism>
<sequence>MKNTFYLMIFALCAIAGQAQASDAAATPAASVKHGVEGPFFPAARPASPAAPASTGAVLQGQAMSRLKSNFDAADVAKTGALTQTQAQKSGLGYVANNFGKIDVNKRGKVTFDDVKHYLQSQP</sequence>
<name>A0A127PCB2_9BURK</name>
<gene>
    <name evidence="2" type="ORF">CFter6_2647</name>
</gene>
<evidence type="ECO:0008006" key="4">
    <source>
        <dbReference type="Google" id="ProtNLM"/>
    </source>
</evidence>
<dbReference type="RefSeq" id="WP_061540156.1">
    <property type="nucleotide sequence ID" value="NZ_CP013232.1"/>
</dbReference>
<evidence type="ECO:0000313" key="2">
    <source>
        <dbReference type="EMBL" id="AMO95315.1"/>
    </source>
</evidence>
<keyword evidence="1" id="KW-0732">Signal</keyword>
<feature type="chain" id="PRO_5007276827" description="EF-hand domain-containing protein" evidence="1">
    <location>
        <begin position="22"/>
        <end position="123"/>
    </location>
</feature>
<reference evidence="2 3" key="1">
    <citation type="submission" date="2015-11" db="EMBL/GenBank/DDBJ databases">
        <title>Exploring the genomic traits of fungus-feeding bacterial genus Collimonas.</title>
        <authorList>
            <person name="Song C."/>
            <person name="Schmidt R."/>
            <person name="de Jager V."/>
            <person name="Krzyzanowska D."/>
            <person name="Jongedijk E."/>
            <person name="Cankar K."/>
            <person name="Beekwilder J."/>
            <person name="van Veen A."/>
            <person name="de Boer W."/>
            <person name="van Veen J.A."/>
            <person name="Garbeva P."/>
        </authorList>
    </citation>
    <scope>NUCLEOTIDE SEQUENCE [LARGE SCALE GENOMIC DNA]</scope>
    <source>
        <strain evidence="2 3">Ter6</strain>
    </source>
</reference>
<evidence type="ECO:0000256" key="1">
    <source>
        <dbReference type="SAM" id="SignalP"/>
    </source>
</evidence>
<dbReference type="EMBL" id="CP013232">
    <property type="protein sequence ID" value="AMO95315.1"/>
    <property type="molecule type" value="Genomic_DNA"/>
</dbReference>
<feature type="signal peptide" evidence="1">
    <location>
        <begin position="1"/>
        <end position="21"/>
    </location>
</feature>
<dbReference type="SUPFAM" id="SSF47473">
    <property type="entry name" value="EF-hand"/>
    <property type="match status" value="1"/>
</dbReference>
<proteinExistence type="predicted"/>
<dbReference type="OrthoDB" id="9115083at2"/>
<dbReference type="AlphaFoldDB" id="A0A127PCB2"/>
<dbReference type="Proteomes" id="UP000072421">
    <property type="component" value="Chromosome"/>
</dbReference>